<name>F4SB80_MELLP</name>
<dbReference type="KEGG" id="mlr:MELLADRAFT_73658"/>
<gene>
    <name evidence="2" type="ORF">MELLADRAFT_73658</name>
</gene>
<dbReference type="AlphaFoldDB" id="F4SB80"/>
<dbReference type="GeneID" id="18932448"/>
<dbReference type="VEuPathDB" id="FungiDB:MELLADRAFT_73658"/>
<accession>F4SB80</accession>
<keyword evidence="3" id="KW-1185">Reference proteome</keyword>
<evidence type="ECO:0000256" key="1">
    <source>
        <dbReference type="SAM" id="MobiDB-lite"/>
    </source>
</evidence>
<dbReference type="Proteomes" id="UP000001072">
    <property type="component" value="Unassembled WGS sequence"/>
</dbReference>
<feature type="region of interest" description="Disordered" evidence="1">
    <location>
        <begin position="27"/>
        <end position="66"/>
    </location>
</feature>
<organism evidence="3">
    <name type="scientific">Melampsora larici-populina (strain 98AG31 / pathotype 3-4-7)</name>
    <name type="common">Poplar leaf rust fungus</name>
    <dbReference type="NCBI Taxonomy" id="747676"/>
    <lineage>
        <taxon>Eukaryota</taxon>
        <taxon>Fungi</taxon>
        <taxon>Dikarya</taxon>
        <taxon>Basidiomycota</taxon>
        <taxon>Pucciniomycotina</taxon>
        <taxon>Pucciniomycetes</taxon>
        <taxon>Pucciniales</taxon>
        <taxon>Melampsoraceae</taxon>
        <taxon>Melampsora</taxon>
    </lineage>
</organism>
<proteinExistence type="predicted"/>
<sequence>MISYWNESSTNPFPQLDSFDSIELSHSTSISSSDHSPIKRFNSNHSNLSHPRINLNKPKQWTRKAD</sequence>
<dbReference type="EMBL" id="GL883185">
    <property type="protein sequence ID" value="EGF98102.1"/>
    <property type="molecule type" value="Genomic_DNA"/>
</dbReference>
<evidence type="ECO:0000313" key="2">
    <source>
        <dbReference type="EMBL" id="EGF98102.1"/>
    </source>
</evidence>
<evidence type="ECO:0000313" key="3">
    <source>
        <dbReference type="Proteomes" id="UP000001072"/>
    </source>
</evidence>
<dbReference type="RefSeq" id="XP_007418617.1">
    <property type="nucleotide sequence ID" value="XM_007418555.1"/>
</dbReference>
<dbReference type="HOGENOM" id="CLU_2831697_0_0_1"/>
<reference evidence="3" key="1">
    <citation type="journal article" date="2011" name="Proc. Natl. Acad. Sci. U.S.A.">
        <title>Obligate biotrophy features unraveled by the genomic analysis of rust fungi.</title>
        <authorList>
            <person name="Duplessis S."/>
            <person name="Cuomo C.A."/>
            <person name="Lin Y.-C."/>
            <person name="Aerts A."/>
            <person name="Tisserant E."/>
            <person name="Veneault-Fourrey C."/>
            <person name="Joly D.L."/>
            <person name="Hacquard S."/>
            <person name="Amselem J."/>
            <person name="Cantarel B.L."/>
            <person name="Chiu R."/>
            <person name="Coutinho P.M."/>
            <person name="Feau N."/>
            <person name="Field M."/>
            <person name="Frey P."/>
            <person name="Gelhaye E."/>
            <person name="Goldberg J."/>
            <person name="Grabherr M.G."/>
            <person name="Kodira C.D."/>
            <person name="Kohler A."/>
            <person name="Kuees U."/>
            <person name="Lindquist E.A."/>
            <person name="Lucas S.M."/>
            <person name="Mago R."/>
            <person name="Mauceli E."/>
            <person name="Morin E."/>
            <person name="Murat C."/>
            <person name="Pangilinan J.L."/>
            <person name="Park R."/>
            <person name="Pearson M."/>
            <person name="Quesneville H."/>
            <person name="Rouhier N."/>
            <person name="Sakthikumar S."/>
            <person name="Salamov A.A."/>
            <person name="Schmutz J."/>
            <person name="Selles B."/>
            <person name="Shapiro H."/>
            <person name="Tanguay P."/>
            <person name="Tuskan G.A."/>
            <person name="Henrissat B."/>
            <person name="Van de Peer Y."/>
            <person name="Rouze P."/>
            <person name="Ellis J.G."/>
            <person name="Dodds P.N."/>
            <person name="Schein J.E."/>
            <person name="Zhong S."/>
            <person name="Hamelin R.C."/>
            <person name="Grigoriev I.V."/>
            <person name="Szabo L.J."/>
            <person name="Martin F."/>
        </authorList>
    </citation>
    <scope>NUCLEOTIDE SEQUENCE [LARGE SCALE GENOMIC DNA]</scope>
    <source>
        <strain evidence="3">98AG31 / pathotype 3-4-7</strain>
    </source>
</reference>
<dbReference type="InParanoid" id="F4SB80"/>
<protein>
    <submittedName>
        <fullName evidence="2">Uncharacterized protein</fullName>
    </submittedName>
</protein>